<dbReference type="EMBL" id="JAGFBR010000009">
    <property type="protein sequence ID" value="KAH0462071.1"/>
    <property type="molecule type" value="Genomic_DNA"/>
</dbReference>
<proteinExistence type="predicted"/>
<sequence length="62" mass="7581">MIYLLLNLRKVLCSYIYNMKVSSLYSLTTSVKFFHFSRFEKVVYNYLDKKFILKFYAIIHII</sequence>
<accession>A0AAV7GZB7</accession>
<reference evidence="1 2" key="1">
    <citation type="journal article" date="2021" name="Hortic Res">
        <title>Chromosome-scale assembly of the Dendrobium chrysotoxum genome enhances the understanding of orchid evolution.</title>
        <authorList>
            <person name="Zhang Y."/>
            <person name="Zhang G.Q."/>
            <person name="Zhang D."/>
            <person name="Liu X.D."/>
            <person name="Xu X.Y."/>
            <person name="Sun W.H."/>
            <person name="Yu X."/>
            <person name="Zhu X."/>
            <person name="Wang Z.W."/>
            <person name="Zhao X."/>
            <person name="Zhong W.Y."/>
            <person name="Chen H."/>
            <person name="Yin W.L."/>
            <person name="Huang T."/>
            <person name="Niu S.C."/>
            <person name="Liu Z.J."/>
        </authorList>
    </citation>
    <scope>NUCLEOTIDE SEQUENCE [LARGE SCALE GENOMIC DNA]</scope>
    <source>
        <strain evidence="1">Lindl</strain>
    </source>
</reference>
<gene>
    <name evidence="1" type="ORF">IEQ34_009646</name>
</gene>
<evidence type="ECO:0000313" key="1">
    <source>
        <dbReference type="EMBL" id="KAH0462071.1"/>
    </source>
</evidence>
<dbReference type="AlphaFoldDB" id="A0AAV7GZB7"/>
<evidence type="ECO:0000313" key="2">
    <source>
        <dbReference type="Proteomes" id="UP000775213"/>
    </source>
</evidence>
<keyword evidence="2" id="KW-1185">Reference proteome</keyword>
<dbReference type="Proteomes" id="UP000775213">
    <property type="component" value="Unassembled WGS sequence"/>
</dbReference>
<organism evidence="1 2">
    <name type="scientific">Dendrobium chrysotoxum</name>
    <name type="common">Orchid</name>
    <dbReference type="NCBI Taxonomy" id="161865"/>
    <lineage>
        <taxon>Eukaryota</taxon>
        <taxon>Viridiplantae</taxon>
        <taxon>Streptophyta</taxon>
        <taxon>Embryophyta</taxon>
        <taxon>Tracheophyta</taxon>
        <taxon>Spermatophyta</taxon>
        <taxon>Magnoliopsida</taxon>
        <taxon>Liliopsida</taxon>
        <taxon>Asparagales</taxon>
        <taxon>Orchidaceae</taxon>
        <taxon>Epidendroideae</taxon>
        <taxon>Malaxideae</taxon>
        <taxon>Dendrobiinae</taxon>
        <taxon>Dendrobium</taxon>
    </lineage>
</organism>
<protein>
    <submittedName>
        <fullName evidence="1">Uncharacterized protein</fullName>
    </submittedName>
</protein>
<name>A0AAV7GZB7_DENCH</name>
<comment type="caution">
    <text evidence="1">The sequence shown here is derived from an EMBL/GenBank/DDBJ whole genome shotgun (WGS) entry which is preliminary data.</text>
</comment>